<dbReference type="Proteomes" id="UP001596977">
    <property type="component" value="Unassembled WGS sequence"/>
</dbReference>
<dbReference type="SUPFAM" id="SSF51197">
    <property type="entry name" value="Clavaminate synthase-like"/>
    <property type="match status" value="1"/>
</dbReference>
<name>A0ABW3H4R1_9SPHN</name>
<dbReference type="InterPro" id="IPR008775">
    <property type="entry name" value="Phytyl_CoA_dOase-like"/>
</dbReference>
<gene>
    <name evidence="1" type="ORF">ACFQ1E_03150</name>
</gene>
<reference evidence="2" key="1">
    <citation type="journal article" date="2019" name="Int. J. Syst. Evol. Microbiol.">
        <title>The Global Catalogue of Microorganisms (GCM) 10K type strain sequencing project: providing services to taxonomists for standard genome sequencing and annotation.</title>
        <authorList>
            <consortium name="The Broad Institute Genomics Platform"/>
            <consortium name="The Broad Institute Genome Sequencing Center for Infectious Disease"/>
            <person name="Wu L."/>
            <person name="Ma J."/>
        </authorList>
    </citation>
    <scope>NUCLEOTIDE SEQUENCE [LARGE SCALE GENOMIC DNA]</scope>
    <source>
        <strain evidence="2">CCUG 62982</strain>
    </source>
</reference>
<sequence>MNLHEHGAAHLPGAAAPFLDALEAVAAGLPADQAGIRLHGVPGLAELLGPGALGAIAAGRIGAAARPVRAILFDKSAAANWALGWHQDRTIAVRARAAVSGFGPWSRKQGMQHVEPPFALIEAMLTIRIHPDAVDGGNAPLLIAPGSHRLGRIAEADIDAVLARCGTRACLAARGDVWLYATPILHASASAALPGHRRVLQVDYSAQVLPLPLEWLGI</sequence>
<dbReference type="EMBL" id="JBHTJG010000001">
    <property type="protein sequence ID" value="MFD0945330.1"/>
    <property type="molecule type" value="Genomic_DNA"/>
</dbReference>
<proteinExistence type="predicted"/>
<dbReference type="Gene3D" id="2.60.120.620">
    <property type="entry name" value="q2cbj1_9rhob like domain"/>
    <property type="match status" value="1"/>
</dbReference>
<dbReference type="Pfam" id="PF05721">
    <property type="entry name" value="PhyH"/>
    <property type="match status" value="1"/>
</dbReference>
<protein>
    <submittedName>
        <fullName evidence="1">Phytanoyl-CoA dioxygenase family protein</fullName>
    </submittedName>
</protein>
<dbReference type="RefSeq" id="WP_264942425.1">
    <property type="nucleotide sequence ID" value="NZ_JAPDRA010000001.1"/>
</dbReference>
<keyword evidence="1" id="KW-0560">Oxidoreductase</keyword>
<organism evidence="1 2">
    <name type="scientific">Sphingomonas canadensis</name>
    <dbReference type="NCBI Taxonomy" id="1219257"/>
    <lineage>
        <taxon>Bacteria</taxon>
        <taxon>Pseudomonadati</taxon>
        <taxon>Pseudomonadota</taxon>
        <taxon>Alphaproteobacteria</taxon>
        <taxon>Sphingomonadales</taxon>
        <taxon>Sphingomonadaceae</taxon>
        <taxon>Sphingomonas</taxon>
    </lineage>
</organism>
<comment type="caution">
    <text evidence="1">The sequence shown here is derived from an EMBL/GenBank/DDBJ whole genome shotgun (WGS) entry which is preliminary data.</text>
</comment>
<keyword evidence="1" id="KW-0223">Dioxygenase</keyword>
<dbReference type="GO" id="GO:0051213">
    <property type="term" value="F:dioxygenase activity"/>
    <property type="evidence" value="ECO:0007669"/>
    <property type="project" value="UniProtKB-KW"/>
</dbReference>
<keyword evidence="2" id="KW-1185">Reference proteome</keyword>
<evidence type="ECO:0000313" key="2">
    <source>
        <dbReference type="Proteomes" id="UP001596977"/>
    </source>
</evidence>
<evidence type="ECO:0000313" key="1">
    <source>
        <dbReference type="EMBL" id="MFD0945330.1"/>
    </source>
</evidence>
<accession>A0ABW3H4R1</accession>